<name>A0A9W9LAJ0_9EURO</name>
<keyword evidence="6" id="KW-0442">Lipid degradation</keyword>
<evidence type="ECO:0000256" key="1">
    <source>
        <dbReference type="ARBA" id="ARBA00022723"/>
    </source>
</evidence>
<feature type="active site" description="Nucleophile" evidence="6">
    <location>
        <position position="428"/>
    </location>
</feature>
<keyword evidence="3" id="KW-0862">Zinc</keyword>
<dbReference type="GO" id="GO:0008270">
    <property type="term" value="F:zinc ion binding"/>
    <property type="evidence" value="ECO:0007669"/>
    <property type="project" value="UniProtKB-KW"/>
</dbReference>
<keyword evidence="6" id="KW-0378">Hydrolase</keyword>
<evidence type="ECO:0000256" key="6">
    <source>
        <dbReference type="PROSITE-ProRule" id="PRU01161"/>
    </source>
</evidence>
<dbReference type="GO" id="GO:0046486">
    <property type="term" value="P:glycerolipid metabolic process"/>
    <property type="evidence" value="ECO:0007669"/>
    <property type="project" value="UniProtKB-ARBA"/>
</dbReference>
<reference evidence="9" key="1">
    <citation type="submission" date="2022-11" db="EMBL/GenBank/DDBJ databases">
        <authorList>
            <person name="Petersen C."/>
        </authorList>
    </citation>
    <scope>NUCLEOTIDE SEQUENCE</scope>
    <source>
        <strain evidence="9">IBT 22155</strain>
    </source>
</reference>
<dbReference type="InterPro" id="IPR016035">
    <property type="entry name" value="Acyl_Trfase/lysoPLipase"/>
</dbReference>
<dbReference type="PROSITE" id="PS51635">
    <property type="entry name" value="PNPLA"/>
    <property type="match status" value="1"/>
</dbReference>
<keyword evidence="4 6" id="KW-0443">Lipid metabolism</keyword>
<evidence type="ECO:0000256" key="5">
    <source>
        <dbReference type="PROSITE-ProRule" id="PRU00175"/>
    </source>
</evidence>
<evidence type="ECO:0000256" key="3">
    <source>
        <dbReference type="ARBA" id="ARBA00022833"/>
    </source>
</evidence>
<dbReference type="GO" id="GO:0019369">
    <property type="term" value="P:arachidonate metabolic process"/>
    <property type="evidence" value="ECO:0007669"/>
    <property type="project" value="TreeGrafter"/>
</dbReference>
<dbReference type="RefSeq" id="XP_056527093.1">
    <property type="nucleotide sequence ID" value="XM_056661927.1"/>
</dbReference>
<dbReference type="PANTHER" id="PTHR24185">
    <property type="entry name" value="CALCIUM-INDEPENDENT PHOSPHOLIPASE A2-GAMMA"/>
    <property type="match status" value="1"/>
</dbReference>
<dbReference type="InterPro" id="IPR017907">
    <property type="entry name" value="Znf_RING_CS"/>
</dbReference>
<dbReference type="PROSITE" id="PS50089">
    <property type="entry name" value="ZF_RING_2"/>
    <property type="match status" value="1"/>
</dbReference>
<accession>A0A9W9LAJ0</accession>
<protein>
    <recommendedName>
        <fullName evidence="11">PNPLA domain-containing protein</fullName>
    </recommendedName>
</protein>
<feature type="domain" description="PNPLA" evidence="8">
    <location>
        <begin position="389"/>
        <end position="594"/>
    </location>
</feature>
<keyword evidence="2 5" id="KW-0863">Zinc-finger</keyword>
<dbReference type="SUPFAM" id="SSF52151">
    <property type="entry name" value="FabD/lysophospholipase-like"/>
    <property type="match status" value="1"/>
</dbReference>
<dbReference type="GO" id="GO:0047499">
    <property type="term" value="F:calcium-independent phospholipase A2 activity"/>
    <property type="evidence" value="ECO:0007669"/>
    <property type="project" value="TreeGrafter"/>
</dbReference>
<reference evidence="9" key="2">
    <citation type="journal article" date="2023" name="IMA Fungus">
        <title>Comparative genomic study of the Penicillium genus elucidates a diverse pangenome and 15 lateral gene transfer events.</title>
        <authorList>
            <person name="Petersen C."/>
            <person name="Sorensen T."/>
            <person name="Nielsen M.R."/>
            <person name="Sondergaard T.E."/>
            <person name="Sorensen J.L."/>
            <person name="Fitzpatrick D.A."/>
            <person name="Frisvad J.C."/>
            <person name="Nielsen K.L."/>
        </authorList>
    </citation>
    <scope>NUCLEOTIDE SEQUENCE</scope>
    <source>
        <strain evidence="9">IBT 22155</strain>
    </source>
</reference>
<dbReference type="AlphaFoldDB" id="A0A9W9LAJ0"/>
<dbReference type="InterPro" id="IPR013083">
    <property type="entry name" value="Znf_RING/FYVE/PHD"/>
</dbReference>
<organism evidence="9 10">
    <name type="scientific">Penicillium bovifimosum</name>
    <dbReference type="NCBI Taxonomy" id="126998"/>
    <lineage>
        <taxon>Eukaryota</taxon>
        <taxon>Fungi</taxon>
        <taxon>Dikarya</taxon>
        <taxon>Ascomycota</taxon>
        <taxon>Pezizomycotina</taxon>
        <taxon>Eurotiomycetes</taxon>
        <taxon>Eurotiomycetidae</taxon>
        <taxon>Eurotiales</taxon>
        <taxon>Aspergillaceae</taxon>
        <taxon>Penicillium</taxon>
    </lineage>
</organism>
<feature type="short sequence motif" description="GXSXG" evidence="6">
    <location>
        <begin position="426"/>
        <end position="430"/>
    </location>
</feature>
<feature type="short sequence motif" description="GXGXXG" evidence="6">
    <location>
        <begin position="393"/>
        <end position="398"/>
    </location>
</feature>
<evidence type="ECO:0000259" key="7">
    <source>
        <dbReference type="PROSITE" id="PS50089"/>
    </source>
</evidence>
<proteinExistence type="predicted"/>
<feature type="active site" description="Proton acceptor" evidence="6">
    <location>
        <position position="581"/>
    </location>
</feature>
<dbReference type="InterPro" id="IPR001841">
    <property type="entry name" value="Znf_RING"/>
</dbReference>
<dbReference type="PANTHER" id="PTHR24185:SF8">
    <property type="entry name" value="PNPLA DOMAIN-CONTAINING PROTEIN"/>
    <property type="match status" value="1"/>
</dbReference>
<comment type="caution">
    <text evidence="9">The sequence shown here is derived from an EMBL/GenBank/DDBJ whole genome shotgun (WGS) entry which is preliminary data.</text>
</comment>
<evidence type="ECO:0000256" key="4">
    <source>
        <dbReference type="ARBA" id="ARBA00023098"/>
    </source>
</evidence>
<evidence type="ECO:0000256" key="2">
    <source>
        <dbReference type="ARBA" id="ARBA00022771"/>
    </source>
</evidence>
<dbReference type="SUPFAM" id="SSF57850">
    <property type="entry name" value="RING/U-box"/>
    <property type="match status" value="1"/>
</dbReference>
<feature type="domain" description="RING-type" evidence="7">
    <location>
        <begin position="324"/>
        <end position="369"/>
    </location>
</feature>
<dbReference type="CDD" id="cd07199">
    <property type="entry name" value="Pat17_PNPLA8_PNPLA9_like"/>
    <property type="match status" value="1"/>
</dbReference>
<dbReference type="InterPro" id="IPR002641">
    <property type="entry name" value="PNPLA_dom"/>
</dbReference>
<evidence type="ECO:0000313" key="9">
    <source>
        <dbReference type="EMBL" id="KAJ5146619.1"/>
    </source>
</evidence>
<feature type="short sequence motif" description="DGA/G" evidence="6">
    <location>
        <begin position="581"/>
        <end position="583"/>
    </location>
</feature>
<dbReference type="GO" id="GO:0016020">
    <property type="term" value="C:membrane"/>
    <property type="evidence" value="ECO:0007669"/>
    <property type="project" value="TreeGrafter"/>
</dbReference>
<evidence type="ECO:0008006" key="11">
    <source>
        <dbReference type="Google" id="ProtNLM"/>
    </source>
</evidence>
<sequence length="871" mass="97061">MTNLSGIWYLRSPISTAAVVPTDMNLHVISQIVLPWTQVLCLFVDSVSEMRELQRLLDRPPHKIQVGSRSVAVRFKVLVVLTAPQDYGPHELAAAVPQDQSRDVVAPEITFVDLRDRHELSPMAAFEPLRRVILDKLQSVQVEQRQHGLLFSAIHLCALWKSNLESQMRGLDTTAFDCLRVARKNYPSTLNRKACLVEFLRQTEKTGCEAQDISSFVASAILIDAYPPGMHSCMSRAFLSYWLTVSVFNPSHVFDELYRSDCTDGWGTQNRVDMSPSEFCDGVLARFTDFFKSIDPMTPPVAVRRRMLRRFHRRWGGLYSSTSCFFCLNRAPEHMLACRHAMCDNCVVIFGSKSSAGEHALEVTQCPMCGTEVHLAVRQLPPTKGPNILSLDGGGIRGIEQLGLLQSLEKRLGGDLLTGVFDLCVGTSVGALNIMDLVFNHSSADSSFRRFPDLARKIFQQPAKPVQALKCLAWITGLKRLLLDGKYDDHLLEETLKAALGPHRRIFDVGTTCGTDSRVAIIASRISDGKACLLANYRGIGRHAGMSAYEFLMPQSQDQNPLLWEVFFRTKSLPGFGPLQDGGVRANNPLSIALKESTLIWPGRNRPDLLVSVGTGYTAPERQFRHTRPGGILQDGAVARLIRATVSSPSMDGEQAFLEAQNYVSSHMRADIYRVNKLFHGPLPWLDDVEKLAELAESTFCVPDELVRAILVTGTLFFELDGCPTMRQGTIFCEGSILCTSTQPRKLIGRILAEIPGAEFQIDHQGPLGLVGEDNGCQDCGYYRKKVSFAVNSLDEPFTIQISNAGSQTRLGGFPKSVQKLLDEQQMQSSFGRPDHRTDAWPPARRCFCRRGTKRRVTFVEPSLGEKRRRL</sequence>
<gene>
    <name evidence="9" type="ORF">N7515_001183</name>
</gene>
<evidence type="ECO:0000313" key="10">
    <source>
        <dbReference type="Proteomes" id="UP001149079"/>
    </source>
</evidence>
<dbReference type="Gene3D" id="3.30.40.10">
    <property type="entry name" value="Zinc/RING finger domain, C3HC4 (zinc finger)"/>
    <property type="match status" value="1"/>
</dbReference>
<dbReference type="PROSITE" id="PS00518">
    <property type="entry name" value="ZF_RING_1"/>
    <property type="match status" value="1"/>
</dbReference>
<evidence type="ECO:0000259" key="8">
    <source>
        <dbReference type="PROSITE" id="PS51635"/>
    </source>
</evidence>
<keyword evidence="1" id="KW-0479">Metal-binding</keyword>
<dbReference type="OrthoDB" id="194358at2759"/>
<dbReference type="Pfam" id="PF01734">
    <property type="entry name" value="Patatin"/>
    <property type="match status" value="1"/>
</dbReference>
<dbReference type="GO" id="GO:0016042">
    <property type="term" value="P:lipid catabolic process"/>
    <property type="evidence" value="ECO:0007669"/>
    <property type="project" value="UniProtKB-UniRule"/>
</dbReference>
<dbReference type="EMBL" id="JAPQKL010000001">
    <property type="protein sequence ID" value="KAJ5146619.1"/>
    <property type="molecule type" value="Genomic_DNA"/>
</dbReference>
<dbReference type="Gene3D" id="3.40.1090.10">
    <property type="entry name" value="Cytosolic phospholipase A2 catalytic domain"/>
    <property type="match status" value="1"/>
</dbReference>
<dbReference type="Proteomes" id="UP001149079">
    <property type="component" value="Unassembled WGS sequence"/>
</dbReference>
<keyword evidence="10" id="KW-1185">Reference proteome</keyword>
<dbReference type="GeneID" id="81401097"/>